<evidence type="ECO:0000259" key="1">
    <source>
        <dbReference type="Pfam" id="PF13649"/>
    </source>
</evidence>
<sequence>MRTEHEQACERVASLFTARWLRHYVSSKLRSDPVFPAAFELLKDSREPILDVGCGVGLLAFYLRERGLDAPVIGVDTDGRKIRQGLAAAQERYRAVELIEQDARKQLPSFRGNVALLDVLHYLAPPDQATLLDELASRVAPGGLLLLRDAPREQTARFWTTYAGEVFAQTISWNIGAPLHFPTRESIDAAFRAEEFTREERPAWGGTPFNNRLFVFRRQAPARRDGSTPGA</sequence>
<dbReference type="InterPro" id="IPR029063">
    <property type="entry name" value="SAM-dependent_MTases_sf"/>
</dbReference>
<feature type="domain" description="Methyltransferase" evidence="1">
    <location>
        <begin position="49"/>
        <end position="143"/>
    </location>
</feature>
<organism evidence="2">
    <name type="scientific">uncultured Chthoniobacterales bacterium</name>
    <dbReference type="NCBI Taxonomy" id="1836801"/>
    <lineage>
        <taxon>Bacteria</taxon>
        <taxon>Pseudomonadati</taxon>
        <taxon>Verrucomicrobiota</taxon>
        <taxon>Spartobacteria</taxon>
        <taxon>Chthoniobacterales</taxon>
        <taxon>environmental samples</taxon>
    </lineage>
</organism>
<dbReference type="Gene3D" id="3.40.50.150">
    <property type="entry name" value="Vaccinia Virus protein VP39"/>
    <property type="match status" value="1"/>
</dbReference>
<dbReference type="CDD" id="cd02440">
    <property type="entry name" value="AdoMet_MTases"/>
    <property type="match status" value="1"/>
</dbReference>
<gene>
    <name evidence="2" type="ORF">AVDCRST_MAG42-866</name>
</gene>
<dbReference type="Pfam" id="PF13649">
    <property type="entry name" value="Methyltransf_25"/>
    <property type="match status" value="1"/>
</dbReference>
<accession>A0A6J4HMF6</accession>
<reference evidence="2" key="1">
    <citation type="submission" date="2020-02" db="EMBL/GenBank/DDBJ databases">
        <authorList>
            <person name="Meier V. D."/>
        </authorList>
    </citation>
    <scope>NUCLEOTIDE SEQUENCE</scope>
    <source>
        <strain evidence="2">AVDCRST_MAG42</strain>
    </source>
</reference>
<dbReference type="AlphaFoldDB" id="A0A6J4HMF6"/>
<name>A0A6J4HMF6_9BACT</name>
<dbReference type="InterPro" id="IPR041698">
    <property type="entry name" value="Methyltransf_25"/>
</dbReference>
<dbReference type="EMBL" id="CADCTA010000047">
    <property type="protein sequence ID" value="CAA9226410.1"/>
    <property type="molecule type" value="Genomic_DNA"/>
</dbReference>
<protein>
    <recommendedName>
        <fullName evidence="1">Methyltransferase domain-containing protein</fullName>
    </recommendedName>
</protein>
<proteinExistence type="predicted"/>
<dbReference type="SUPFAM" id="SSF53335">
    <property type="entry name" value="S-adenosyl-L-methionine-dependent methyltransferases"/>
    <property type="match status" value="1"/>
</dbReference>
<evidence type="ECO:0000313" key="2">
    <source>
        <dbReference type="EMBL" id="CAA9226410.1"/>
    </source>
</evidence>